<gene>
    <name evidence="1" type="ORF">L596_030907</name>
</gene>
<keyword evidence="2" id="KW-1185">Reference proteome</keyword>
<sequence length="96" mass="11186">MLKIVSQQKKTVNQKKETVHSTMRHTPTFQFSNAFFLNPKCALTAEILQDYYTPKALTVCQISKHLKLMIPQKRVPLSKDVRFTKTHKADKLKQEL</sequence>
<evidence type="ECO:0000313" key="1">
    <source>
        <dbReference type="EMBL" id="TKR68658.1"/>
    </source>
</evidence>
<evidence type="ECO:0000313" key="2">
    <source>
        <dbReference type="Proteomes" id="UP000298663"/>
    </source>
</evidence>
<comment type="caution">
    <text evidence="1">The sequence shown here is derived from an EMBL/GenBank/DDBJ whole genome shotgun (WGS) entry which is preliminary data.</text>
</comment>
<reference evidence="1 2" key="1">
    <citation type="journal article" date="2015" name="Genome Biol.">
        <title>Comparative genomics of Steinernema reveals deeply conserved gene regulatory networks.</title>
        <authorList>
            <person name="Dillman A.R."/>
            <person name="Macchietto M."/>
            <person name="Porter C.F."/>
            <person name="Rogers A."/>
            <person name="Williams B."/>
            <person name="Antoshechkin I."/>
            <person name="Lee M.M."/>
            <person name="Goodwin Z."/>
            <person name="Lu X."/>
            <person name="Lewis E.E."/>
            <person name="Goodrich-Blair H."/>
            <person name="Stock S.P."/>
            <person name="Adams B.J."/>
            <person name="Sternberg P.W."/>
            <person name="Mortazavi A."/>
        </authorList>
    </citation>
    <scope>NUCLEOTIDE SEQUENCE [LARGE SCALE GENOMIC DNA]</scope>
    <source>
        <strain evidence="1 2">ALL</strain>
    </source>
</reference>
<dbReference type="AlphaFoldDB" id="A0A4U5MH99"/>
<organism evidence="1 2">
    <name type="scientific">Steinernema carpocapsae</name>
    <name type="common">Entomopathogenic nematode</name>
    <dbReference type="NCBI Taxonomy" id="34508"/>
    <lineage>
        <taxon>Eukaryota</taxon>
        <taxon>Metazoa</taxon>
        <taxon>Ecdysozoa</taxon>
        <taxon>Nematoda</taxon>
        <taxon>Chromadorea</taxon>
        <taxon>Rhabditida</taxon>
        <taxon>Tylenchina</taxon>
        <taxon>Panagrolaimomorpha</taxon>
        <taxon>Strongyloidoidea</taxon>
        <taxon>Steinernematidae</taxon>
        <taxon>Steinernema</taxon>
    </lineage>
</organism>
<reference evidence="1 2" key="2">
    <citation type="journal article" date="2019" name="G3 (Bethesda)">
        <title>Hybrid Assembly of the Genome of the Entomopathogenic Nematode Steinernema carpocapsae Identifies the X-Chromosome.</title>
        <authorList>
            <person name="Serra L."/>
            <person name="Macchietto M."/>
            <person name="Macias-Munoz A."/>
            <person name="McGill C.J."/>
            <person name="Rodriguez I.M."/>
            <person name="Rodriguez B."/>
            <person name="Murad R."/>
            <person name="Mortazavi A."/>
        </authorList>
    </citation>
    <scope>NUCLEOTIDE SEQUENCE [LARGE SCALE GENOMIC DNA]</scope>
    <source>
        <strain evidence="1 2">ALL</strain>
    </source>
</reference>
<name>A0A4U5MH99_STECR</name>
<protein>
    <submittedName>
        <fullName evidence="1">Uncharacterized protein</fullName>
    </submittedName>
</protein>
<dbReference type="Proteomes" id="UP000298663">
    <property type="component" value="Unassembled WGS sequence"/>
</dbReference>
<accession>A0A4U5MH99</accession>
<dbReference type="EMBL" id="AZBU02000008">
    <property type="protein sequence ID" value="TKR68658.1"/>
    <property type="molecule type" value="Genomic_DNA"/>
</dbReference>
<proteinExistence type="predicted"/>